<evidence type="ECO:0000313" key="1">
    <source>
        <dbReference type="EMBL" id="GAX46773.1"/>
    </source>
</evidence>
<dbReference type="RefSeq" id="WP_094783843.1">
    <property type="nucleotide sequence ID" value="NZ_BEDT01000001.1"/>
</dbReference>
<protein>
    <submittedName>
        <fullName evidence="1">Uncharacterized protein</fullName>
    </submittedName>
</protein>
<dbReference type="Proteomes" id="UP000218689">
    <property type="component" value="Unassembled WGS sequence"/>
</dbReference>
<evidence type="ECO:0000313" key="2">
    <source>
        <dbReference type="Proteomes" id="UP000218689"/>
    </source>
</evidence>
<dbReference type="AlphaFoldDB" id="A0A224XAT4"/>
<comment type="caution">
    <text evidence="1">The sequence shown here is derived from an EMBL/GenBank/DDBJ whole genome shotgun (WGS) entry which is preliminary data.</text>
</comment>
<proteinExistence type="predicted"/>
<reference evidence="2" key="1">
    <citation type="submission" date="2017-08" db="EMBL/GenBank/DDBJ databases">
        <title>Draft genome sequence of Lactococcus sp. strain Rs-Y01, isolated from the gut of the lower termite Reticulitermes speratus.</title>
        <authorList>
            <person name="Ohkuma M."/>
            <person name="Yuki M."/>
        </authorList>
    </citation>
    <scope>NUCLEOTIDE SEQUENCE [LARGE SCALE GENOMIC DNA]</scope>
    <source>
        <strain evidence="2">Rs-Y01</strain>
    </source>
</reference>
<name>A0A224XAT4_9LACT</name>
<sequence length="404" mass="44084">MAVDGLISEASSAGVYIDTGINQIGDIEVFADFQSTKNEGDRALFGARASVSSSAFCFFSSANDGKYRSDYGDNKEIFTISSSLDTDRHTISKVNNLTYIDDVLVSTIVSSAPTTPVPISIFGRNDNGTVGSRFVGIIYAFRITKEGVLVQNLVPVRRLIDNVYGMWDTVTESFFGNVGTSAFTGGADLYEAPTILTNWATSLLASSIIETDADGRHMVFSARTNYLENPMANTDELRGTLVKGSFEIKLDGVTYSDGSQIDEVHPLKIGVGFRCKKADGTSTYPFIANVNVKASNLNDYEDWIEVVGYWRVPSGVEVVTLQPTLYNQSTWDGNQDDITNGHPINTKIRSIKVATVPQTEDVPTDANTIPDIKAWLDIKEISYISSASKSALLALVFSWLNDNR</sequence>
<organism evidence="1 2">
    <name type="scientific">Pseudolactococcus reticulitermitis</name>
    <dbReference type="NCBI Taxonomy" id="2025039"/>
    <lineage>
        <taxon>Bacteria</taxon>
        <taxon>Bacillati</taxon>
        <taxon>Bacillota</taxon>
        <taxon>Bacilli</taxon>
        <taxon>Lactobacillales</taxon>
        <taxon>Streptococcaceae</taxon>
        <taxon>Pseudolactococcus</taxon>
    </lineage>
</organism>
<keyword evidence="2" id="KW-1185">Reference proteome</keyword>
<dbReference type="OrthoDB" id="9770443at2"/>
<accession>A0A224XAT4</accession>
<gene>
    <name evidence="1" type="ORF">RsY01_352</name>
</gene>
<dbReference type="EMBL" id="BEDT01000001">
    <property type="protein sequence ID" value="GAX46773.1"/>
    <property type="molecule type" value="Genomic_DNA"/>
</dbReference>